<evidence type="ECO:0000313" key="1">
    <source>
        <dbReference type="EMBL" id="AYV78962.1"/>
    </source>
</evidence>
<gene>
    <name evidence="1" type="ORF">Edafosvirus61_2</name>
</gene>
<name>A0A3G4ZVN7_9VIRU</name>
<protein>
    <submittedName>
        <fullName evidence="1">Putative orfan</fullName>
    </submittedName>
</protein>
<dbReference type="EMBL" id="MK072126">
    <property type="protein sequence ID" value="AYV78962.1"/>
    <property type="molecule type" value="Genomic_DNA"/>
</dbReference>
<reference evidence="1" key="1">
    <citation type="submission" date="2018-10" db="EMBL/GenBank/DDBJ databases">
        <title>Hidden diversity of soil giant viruses.</title>
        <authorList>
            <person name="Schulz F."/>
            <person name="Alteio L."/>
            <person name="Goudeau D."/>
            <person name="Ryan E.M."/>
            <person name="Malmstrom R.R."/>
            <person name="Blanchard J."/>
            <person name="Woyke T."/>
        </authorList>
    </citation>
    <scope>NUCLEOTIDE SEQUENCE</scope>
    <source>
        <strain evidence="1">EDV1</strain>
    </source>
</reference>
<sequence>MDITFDALIEKQYGMPITVHFISIGCAANINCITDKIINLENKMNQQMAPFLQKFKTEHPKIQLNLILIDPNLEQPPYCVRSNILPTPDKLADGWENDLIFKNVYHERKSLISVYTFNNYVTYVTDNMKTDKYIDITDFLNKYNELCIKNNHILFVHDFSGKYISKLADYYDAVLSKFGCLNRIMYDISLRTDGGCYLNLTNPINIPIIQKNGNILEIFNPYSFNDHKLLEIYNSINKDTIGLIIREQIRTCISNKFKVLKDYIVTIYRRVLTLYKYDNKEIKISINDEDFDYINFKYKIKCNELFRNKKYCELLDVLLKIIIKEITNLLEIMHGKNSNPKIQKFIFEISTIENPYKLIDAMNIEFKKCMDEVFI</sequence>
<accession>A0A3G4ZVN7</accession>
<proteinExistence type="predicted"/>
<organism evidence="1">
    <name type="scientific">Edafosvirus sp</name>
    <dbReference type="NCBI Taxonomy" id="2487765"/>
    <lineage>
        <taxon>Viruses</taxon>
        <taxon>Varidnaviria</taxon>
        <taxon>Bamfordvirae</taxon>
        <taxon>Nucleocytoviricota</taxon>
        <taxon>Megaviricetes</taxon>
        <taxon>Imitervirales</taxon>
        <taxon>Mimiviridae</taxon>
        <taxon>Klosneuvirinae</taxon>
    </lineage>
</organism>